<evidence type="ECO:0000256" key="1">
    <source>
        <dbReference type="SAM" id="MobiDB-lite"/>
    </source>
</evidence>
<reference evidence="2 3" key="1">
    <citation type="journal article" date="2023" name="Sci. Data">
        <title>Genome assembly of the Korean intertidal mud-creeper Batillaria attramentaria.</title>
        <authorList>
            <person name="Patra A.K."/>
            <person name="Ho P.T."/>
            <person name="Jun S."/>
            <person name="Lee S.J."/>
            <person name="Kim Y."/>
            <person name="Won Y.J."/>
        </authorList>
    </citation>
    <scope>NUCLEOTIDE SEQUENCE [LARGE SCALE GENOMIC DNA]</scope>
    <source>
        <strain evidence="2">Wonlab-2016</strain>
    </source>
</reference>
<evidence type="ECO:0000313" key="2">
    <source>
        <dbReference type="EMBL" id="KAK7506328.1"/>
    </source>
</evidence>
<protein>
    <submittedName>
        <fullName evidence="2">Uncharacterized protein</fullName>
    </submittedName>
</protein>
<name>A0ABD0M4X4_9CAEN</name>
<keyword evidence="3" id="KW-1185">Reference proteome</keyword>
<evidence type="ECO:0000313" key="3">
    <source>
        <dbReference type="Proteomes" id="UP001519460"/>
    </source>
</evidence>
<sequence length="88" mass="9590">MVGVDGLIASNGQSGGTRSRGKASVPSVTNVKYAMLDSSPGSDDRWIDFDPRLFLPIDRRGLSVSGYSGFPFKFQRQSTPDWKGNPHD</sequence>
<feature type="region of interest" description="Disordered" evidence="1">
    <location>
        <begin position="1"/>
        <end position="25"/>
    </location>
</feature>
<accession>A0ABD0M4X4</accession>
<dbReference type="Proteomes" id="UP001519460">
    <property type="component" value="Unassembled WGS sequence"/>
</dbReference>
<dbReference type="EMBL" id="JACVVK020000007">
    <property type="protein sequence ID" value="KAK7506328.1"/>
    <property type="molecule type" value="Genomic_DNA"/>
</dbReference>
<organism evidence="2 3">
    <name type="scientific">Batillaria attramentaria</name>
    <dbReference type="NCBI Taxonomy" id="370345"/>
    <lineage>
        <taxon>Eukaryota</taxon>
        <taxon>Metazoa</taxon>
        <taxon>Spiralia</taxon>
        <taxon>Lophotrochozoa</taxon>
        <taxon>Mollusca</taxon>
        <taxon>Gastropoda</taxon>
        <taxon>Caenogastropoda</taxon>
        <taxon>Sorbeoconcha</taxon>
        <taxon>Cerithioidea</taxon>
        <taxon>Batillariidae</taxon>
        <taxon>Batillaria</taxon>
    </lineage>
</organism>
<proteinExistence type="predicted"/>
<dbReference type="AlphaFoldDB" id="A0ABD0M4X4"/>
<comment type="caution">
    <text evidence="2">The sequence shown here is derived from an EMBL/GenBank/DDBJ whole genome shotgun (WGS) entry which is preliminary data.</text>
</comment>
<gene>
    <name evidence="2" type="ORF">BaRGS_00002440</name>
</gene>